<organism evidence="4 5">
    <name type="scientific">Tepidiforma flava</name>
    <dbReference type="NCBI Taxonomy" id="3004094"/>
    <lineage>
        <taxon>Bacteria</taxon>
        <taxon>Bacillati</taxon>
        <taxon>Chloroflexota</taxon>
        <taxon>Tepidiformia</taxon>
        <taxon>Tepidiformales</taxon>
        <taxon>Tepidiformaceae</taxon>
        <taxon>Tepidiforma</taxon>
    </lineage>
</organism>
<sequence length="227" mass="23258">MDWAFEAAAGLLGALFGYWFPAQQHRLYREAAFREAPARGARLFALRAFAMPAGALAAALAFRPGQPGGLASALTAAFCLLLIAISSTDFDRRRIPNVLVYPGILAAVVAAPAWPDRSIGSIAAGGAAALAAAVLLLLLGALAGAAARSRETAFGLGDAKLILLIGLLTGWPAVLSALLLGIVAAGIVAGVLLVLRGRGSTYSYGPYLAAGAVVVLLWFERFDTLGG</sequence>
<keyword evidence="2" id="KW-1133">Transmembrane helix</keyword>
<dbReference type="EMBL" id="CP115149">
    <property type="protein sequence ID" value="WBL35577.1"/>
    <property type="molecule type" value="Genomic_DNA"/>
</dbReference>
<dbReference type="InterPro" id="IPR050882">
    <property type="entry name" value="Prepilin_peptidase/N-MTase"/>
</dbReference>
<feature type="transmembrane region" description="Helical" evidence="2">
    <location>
        <begin position="153"/>
        <end position="171"/>
    </location>
</feature>
<name>A0ABY7M602_9CHLR</name>
<dbReference type="RefSeq" id="WP_270056103.1">
    <property type="nucleotide sequence ID" value="NZ_CP115149.1"/>
</dbReference>
<gene>
    <name evidence="4" type="ORF">O0235_12455</name>
</gene>
<evidence type="ECO:0000256" key="2">
    <source>
        <dbReference type="SAM" id="Phobius"/>
    </source>
</evidence>
<feature type="transmembrane region" description="Helical" evidence="2">
    <location>
        <begin position="68"/>
        <end position="86"/>
    </location>
</feature>
<evidence type="ECO:0000313" key="4">
    <source>
        <dbReference type="EMBL" id="WBL35577.1"/>
    </source>
</evidence>
<evidence type="ECO:0000256" key="1">
    <source>
        <dbReference type="ARBA" id="ARBA00005801"/>
    </source>
</evidence>
<reference evidence="4 5" key="1">
    <citation type="journal article" date="2023" name="ISME J.">
        <title>Thermophilic Dehalococcoidia with unusual traits shed light on an unexpected past.</title>
        <authorList>
            <person name="Palmer M."/>
            <person name="Covington J.K."/>
            <person name="Zhou E.M."/>
            <person name="Thomas S.C."/>
            <person name="Habib N."/>
            <person name="Seymour C.O."/>
            <person name="Lai D."/>
            <person name="Johnston J."/>
            <person name="Hashimi A."/>
            <person name="Jiao J.Y."/>
            <person name="Muok A.R."/>
            <person name="Liu L."/>
            <person name="Xian W.D."/>
            <person name="Zhi X.Y."/>
            <person name="Li M.M."/>
            <person name="Silva L.P."/>
            <person name="Bowen B.P."/>
            <person name="Louie K."/>
            <person name="Briegel A."/>
            <person name="Pett-Ridge J."/>
            <person name="Weber P.K."/>
            <person name="Tocheva E.I."/>
            <person name="Woyke T."/>
            <person name="Northen T.R."/>
            <person name="Mayali X."/>
            <person name="Li W.J."/>
            <person name="Hedlund B.P."/>
        </authorList>
    </citation>
    <scope>NUCLEOTIDE SEQUENCE [LARGE SCALE GENOMIC DNA]</scope>
    <source>
        <strain evidence="4 5">YIM 72310</strain>
    </source>
</reference>
<keyword evidence="4" id="KW-0378">Hydrolase</keyword>
<evidence type="ECO:0000259" key="3">
    <source>
        <dbReference type="Pfam" id="PF01478"/>
    </source>
</evidence>
<dbReference type="InterPro" id="IPR000045">
    <property type="entry name" value="Prepilin_IV_endopep_pep"/>
</dbReference>
<proteinExistence type="inferred from homology"/>
<dbReference type="Proteomes" id="UP001212803">
    <property type="component" value="Chromosome"/>
</dbReference>
<accession>A0ABY7M602</accession>
<keyword evidence="5" id="KW-1185">Reference proteome</keyword>
<feature type="transmembrane region" description="Helical" evidence="2">
    <location>
        <begin position="98"/>
        <end position="115"/>
    </location>
</feature>
<keyword evidence="2" id="KW-0472">Membrane</keyword>
<feature type="transmembrane region" description="Helical" evidence="2">
    <location>
        <begin position="43"/>
        <end position="62"/>
    </location>
</feature>
<dbReference type="Gene3D" id="1.20.120.1220">
    <property type="match status" value="1"/>
</dbReference>
<feature type="transmembrane region" description="Helical" evidence="2">
    <location>
        <begin position="202"/>
        <end position="219"/>
    </location>
</feature>
<feature type="transmembrane region" description="Helical" evidence="2">
    <location>
        <begin position="121"/>
        <end position="146"/>
    </location>
</feature>
<comment type="similarity">
    <text evidence="1">Belongs to the peptidase A24 family.</text>
</comment>
<evidence type="ECO:0000313" key="5">
    <source>
        <dbReference type="Proteomes" id="UP001212803"/>
    </source>
</evidence>
<dbReference type="Pfam" id="PF01478">
    <property type="entry name" value="Peptidase_A24"/>
    <property type="match status" value="1"/>
</dbReference>
<feature type="transmembrane region" description="Helical" evidence="2">
    <location>
        <begin position="6"/>
        <end position="22"/>
    </location>
</feature>
<dbReference type="PANTHER" id="PTHR30487">
    <property type="entry name" value="TYPE 4 PREPILIN-LIKE PROTEINS LEADER PEPTIDE-PROCESSING ENZYME"/>
    <property type="match status" value="1"/>
</dbReference>
<dbReference type="GO" id="GO:0004190">
    <property type="term" value="F:aspartic-type endopeptidase activity"/>
    <property type="evidence" value="ECO:0007669"/>
    <property type="project" value="UniProtKB-EC"/>
</dbReference>
<feature type="transmembrane region" description="Helical" evidence="2">
    <location>
        <begin position="177"/>
        <end position="195"/>
    </location>
</feature>
<dbReference type="PANTHER" id="PTHR30487:SF0">
    <property type="entry name" value="PREPILIN LEADER PEPTIDASE_N-METHYLTRANSFERASE-RELATED"/>
    <property type="match status" value="1"/>
</dbReference>
<dbReference type="EC" id="3.4.23.43" evidence="4"/>
<protein>
    <submittedName>
        <fullName evidence="4">Prepilin peptidase</fullName>
        <ecNumber evidence="4">3.4.23.43</ecNumber>
    </submittedName>
</protein>
<keyword evidence="2" id="KW-0812">Transmembrane</keyword>
<feature type="domain" description="Prepilin type IV endopeptidase peptidase" evidence="3">
    <location>
        <begin position="77"/>
        <end position="189"/>
    </location>
</feature>